<comment type="function">
    <text evidence="4">Required for flagellar hook formation. May act as a scaffolding protein.</text>
</comment>
<evidence type="ECO:0000256" key="2">
    <source>
        <dbReference type="ARBA" id="ARBA00016013"/>
    </source>
</evidence>
<keyword evidence="5" id="KW-0282">Flagellum</keyword>
<dbReference type="PATRIC" id="fig|45070.6.peg.789"/>
<evidence type="ECO:0000313" key="5">
    <source>
        <dbReference type="EMBL" id="KTD35758.1"/>
    </source>
</evidence>
<keyword evidence="5" id="KW-0969">Cilium</keyword>
<dbReference type="EMBL" id="LNYO01000013">
    <property type="protein sequence ID" value="KTD35758.1"/>
    <property type="molecule type" value="Genomic_DNA"/>
</dbReference>
<keyword evidence="5" id="KW-0966">Cell projection</keyword>
<comment type="caution">
    <text evidence="5">The sequence shown here is derived from an EMBL/GenBank/DDBJ whole genome shotgun (WGS) entry which is preliminary data.</text>
</comment>
<reference evidence="5 6" key="1">
    <citation type="submission" date="2015-11" db="EMBL/GenBank/DDBJ databases">
        <title>Genomic analysis of 38 Legionella species identifies large and diverse effector repertoires.</title>
        <authorList>
            <person name="Burstein D."/>
            <person name="Amaro F."/>
            <person name="Zusman T."/>
            <person name="Lifshitz Z."/>
            <person name="Cohen O."/>
            <person name="Gilbert J.A."/>
            <person name="Pupko T."/>
            <person name="Shuman H.A."/>
            <person name="Segal G."/>
        </authorList>
    </citation>
    <scope>NUCLEOTIDE SEQUENCE [LARGE SCALE GENOMIC DNA]</scope>
    <source>
        <strain evidence="5 6">ATCC 49506</strain>
    </source>
</reference>
<accession>A0A0W0WTT8</accession>
<organism evidence="5 6">
    <name type="scientific">Legionella nautarum</name>
    <dbReference type="NCBI Taxonomy" id="45070"/>
    <lineage>
        <taxon>Bacteria</taxon>
        <taxon>Pseudomonadati</taxon>
        <taxon>Pseudomonadota</taxon>
        <taxon>Gammaproteobacteria</taxon>
        <taxon>Legionellales</taxon>
        <taxon>Legionellaceae</taxon>
        <taxon>Legionella</taxon>
    </lineage>
</organism>
<evidence type="ECO:0000256" key="3">
    <source>
        <dbReference type="ARBA" id="ARBA00022795"/>
    </source>
</evidence>
<dbReference type="OrthoDB" id="9785233at2"/>
<dbReference type="Pfam" id="PF03963">
    <property type="entry name" value="FlgD"/>
    <property type="match status" value="1"/>
</dbReference>
<proteinExistence type="inferred from homology"/>
<dbReference type="RefSeq" id="WP_058503803.1">
    <property type="nucleotide sequence ID" value="NZ_CAAAIF010000001.1"/>
</dbReference>
<sequence>MSDAINPTQDMGVSQADYLKLFMQELSYQDPLKPVDNKEFMAQMAQISSLQEAQKTNQTLAELNQWISNNNGLMLLGKKVTINGSNQEGVVSKVELSANNLPIIHVLMNSGENPRVLLTDISSVWNPSSKGM</sequence>
<evidence type="ECO:0000256" key="1">
    <source>
        <dbReference type="ARBA" id="ARBA00010577"/>
    </source>
</evidence>
<dbReference type="GO" id="GO:0044781">
    <property type="term" value="P:bacterial-type flagellum organization"/>
    <property type="evidence" value="ECO:0007669"/>
    <property type="project" value="UniProtKB-KW"/>
</dbReference>
<comment type="similarity">
    <text evidence="1">Belongs to the FlgD family.</text>
</comment>
<gene>
    <name evidence="5" type="primary">flgD_1</name>
    <name evidence="5" type="ORF">Lnau_0742</name>
</gene>
<dbReference type="AlphaFoldDB" id="A0A0W0WTT8"/>
<keyword evidence="3" id="KW-1005">Bacterial flagellum biogenesis</keyword>
<dbReference type="Proteomes" id="UP000054725">
    <property type="component" value="Unassembled WGS sequence"/>
</dbReference>
<protein>
    <recommendedName>
        <fullName evidence="2">Basal-body rod modification protein FlgD</fullName>
    </recommendedName>
</protein>
<dbReference type="InterPro" id="IPR005648">
    <property type="entry name" value="FlgD"/>
</dbReference>
<evidence type="ECO:0000256" key="4">
    <source>
        <dbReference type="ARBA" id="ARBA00024746"/>
    </source>
</evidence>
<keyword evidence="6" id="KW-1185">Reference proteome</keyword>
<name>A0A0W0WTT8_9GAMM</name>
<dbReference type="STRING" id="45070.Lnau_0742"/>
<evidence type="ECO:0000313" key="6">
    <source>
        <dbReference type="Proteomes" id="UP000054725"/>
    </source>
</evidence>